<keyword evidence="2" id="KW-0805">Transcription regulation</keyword>
<dbReference type="PANTHER" id="PTHR11945">
    <property type="entry name" value="MADS BOX PROTEIN"/>
    <property type="match status" value="1"/>
</dbReference>
<protein>
    <recommendedName>
        <fullName evidence="6">MADS-box domain-containing protein</fullName>
    </recommendedName>
</protein>
<dbReference type="InterPro" id="IPR002100">
    <property type="entry name" value="TF_MADSbox"/>
</dbReference>
<evidence type="ECO:0000313" key="8">
    <source>
        <dbReference type="Proteomes" id="UP000593572"/>
    </source>
</evidence>
<proteinExistence type="predicted"/>
<evidence type="ECO:0000256" key="1">
    <source>
        <dbReference type="ARBA" id="ARBA00004123"/>
    </source>
</evidence>
<keyword evidence="4" id="KW-0804">Transcription</keyword>
<dbReference type="GO" id="GO:0000978">
    <property type="term" value="F:RNA polymerase II cis-regulatory region sequence-specific DNA binding"/>
    <property type="evidence" value="ECO:0007669"/>
    <property type="project" value="TreeGrafter"/>
</dbReference>
<gene>
    <name evidence="7" type="ORF">Golob_011592</name>
</gene>
<feature type="domain" description="MADS-box" evidence="6">
    <location>
        <begin position="1"/>
        <end position="39"/>
    </location>
</feature>
<dbReference type="CDD" id="cd00120">
    <property type="entry name" value="MADS"/>
    <property type="match status" value="1"/>
</dbReference>
<dbReference type="GO" id="GO:0005634">
    <property type="term" value="C:nucleus"/>
    <property type="evidence" value="ECO:0007669"/>
    <property type="project" value="UniProtKB-SubCell"/>
</dbReference>
<evidence type="ECO:0000256" key="3">
    <source>
        <dbReference type="ARBA" id="ARBA00023125"/>
    </source>
</evidence>
<dbReference type="Proteomes" id="UP000593572">
    <property type="component" value="Unassembled WGS sequence"/>
</dbReference>
<sequence length="61" mass="7167">MIENENDRLITFSKRRLGIYKKIGELSTLCGNEIFFLSFFHPQENLLHLVTPLLNLLLTDF</sequence>
<keyword evidence="5" id="KW-0539">Nucleus</keyword>
<evidence type="ECO:0000256" key="5">
    <source>
        <dbReference type="ARBA" id="ARBA00023242"/>
    </source>
</evidence>
<keyword evidence="8" id="KW-1185">Reference proteome</keyword>
<dbReference type="GO" id="GO:0000981">
    <property type="term" value="F:DNA-binding transcription factor activity, RNA polymerase II-specific"/>
    <property type="evidence" value="ECO:0007669"/>
    <property type="project" value="TreeGrafter"/>
</dbReference>
<dbReference type="SMART" id="SM00432">
    <property type="entry name" value="MADS"/>
    <property type="match status" value="1"/>
</dbReference>
<dbReference type="InterPro" id="IPR036879">
    <property type="entry name" value="TF_MADSbox_sf"/>
</dbReference>
<dbReference type="Gene3D" id="3.40.1810.10">
    <property type="entry name" value="Transcription factor, MADS-box"/>
    <property type="match status" value="1"/>
</dbReference>
<dbReference type="Pfam" id="PF00319">
    <property type="entry name" value="SRF-TF"/>
    <property type="match status" value="1"/>
</dbReference>
<evidence type="ECO:0000259" key="6">
    <source>
        <dbReference type="PROSITE" id="PS50066"/>
    </source>
</evidence>
<dbReference type="GO" id="GO:0046983">
    <property type="term" value="F:protein dimerization activity"/>
    <property type="evidence" value="ECO:0007669"/>
    <property type="project" value="InterPro"/>
</dbReference>
<name>A0A7J8MQ83_9ROSI</name>
<reference evidence="7 8" key="1">
    <citation type="journal article" date="2019" name="Genome Biol. Evol.">
        <title>Insights into the evolution of the New World diploid cottons (Gossypium, subgenus Houzingenia) based on genome sequencing.</title>
        <authorList>
            <person name="Grover C.E."/>
            <person name="Arick M.A. 2nd"/>
            <person name="Thrash A."/>
            <person name="Conover J.L."/>
            <person name="Sanders W.S."/>
            <person name="Peterson D.G."/>
            <person name="Frelichowski J.E."/>
            <person name="Scheffler J.A."/>
            <person name="Scheffler B.E."/>
            <person name="Wendel J.F."/>
        </authorList>
    </citation>
    <scope>NUCLEOTIDE SEQUENCE [LARGE SCALE GENOMIC DNA]</scope>
    <source>
        <strain evidence="7">157</strain>
        <tissue evidence="7">Leaf</tissue>
    </source>
</reference>
<dbReference type="PROSITE" id="PS50066">
    <property type="entry name" value="MADS_BOX_2"/>
    <property type="match status" value="1"/>
</dbReference>
<comment type="subcellular location">
    <subcellularLocation>
        <location evidence="1">Nucleus</location>
    </subcellularLocation>
</comment>
<dbReference type="SUPFAM" id="SSF55455">
    <property type="entry name" value="SRF-like"/>
    <property type="match status" value="1"/>
</dbReference>
<dbReference type="PANTHER" id="PTHR11945:SF725">
    <property type="entry name" value="AGAMOUS-LIKE 58-RELATED"/>
    <property type="match status" value="1"/>
</dbReference>
<accession>A0A7J8MQ83</accession>
<dbReference type="EMBL" id="JABEZX010000009">
    <property type="protein sequence ID" value="MBA0566813.1"/>
    <property type="molecule type" value="Genomic_DNA"/>
</dbReference>
<evidence type="ECO:0000256" key="4">
    <source>
        <dbReference type="ARBA" id="ARBA00023163"/>
    </source>
</evidence>
<evidence type="ECO:0000256" key="2">
    <source>
        <dbReference type="ARBA" id="ARBA00023015"/>
    </source>
</evidence>
<keyword evidence="3" id="KW-0238">DNA-binding</keyword>
<dbReference type="AlphaFoldDB" id="A0A7J8MQ83"/>
<comment type="caution">
    <text evidence="7">The sequence shown here is derived from an EMBL/GenBank/DDBJ whole genome shotgun (WGS) entry which is preliminary data.</text>
</comment>
<organism evidence="7 8">
    <name type="scientific">Gossypium lobatum</name>
    <dbReference type="NCBI Taxonomy" id="34289"/>
    <lineage>
        <taxon>Eukaryota</taxon>
        <taxon>Viridiplantae</taxon>
        <taxon>Streptophyta</taxon>
        <taxon>Embryophyta</taxon>
        <taxon>Tracheophyta</taxon>
        <taxon>Spermatophyta</taxon>
        <taxon>Magnoliopsida</taxon>
        <taxon>eudicotyledons</taxon>
        <taxon>Gunneridae</taxon>
        <taxon>Pentapetalae</taxon>
        <taxon>rosids</taxon>
        <taxon>malvids</taxon>
        <taxon>Malvales</taxon>
        <taxon>Malvaceae</taxon>
        <taxon>Malvoideae</taxon>
        <taxon>Gossypium</taxon>
    </lineage>
</organism>
<evidence type="ECO:0000313" key="7">
    <source>
        <dbReference type="EMBL" id="MBA0566813.1"/>
    </source>
</evidence>